<dbReference type="OrthoDB" id="9797435at2"/>
<dbReference type="EMBL" id="CP042913">
    <property type="protein sequence ID" value="QEG37367.1"/>
    <property type="molecule type" value="Genomic_DNA"/>
</dbReference>
<organism evidence="1 2">
    <name type="scientific">Bythopirellula goksoeyrii</name>
    <dbReference type="NCBI Taxonomy" id="1400387"/>
    <lineage>
        <taxon>Bacteria</taxon>
        <taxon>Pseudomonadati</taxon>
        <taxon>Planctomycetota</taxon>
        <taxon>Planctomycetia</taxon>
        <taxon>Pirellulales</taxon>
        <taxon>Lacipirellulaceae</taxon>
        <taxon>Bythopirellula</taxon>
    </lineage>
</organism>
<dbReference type="AlphaFoldDB" id="A0A5B9QE86"/>
<accession>A0A5B9QE86</accession>
<evidence type="ECO:0000313" key="1">
    <source>
        <dbReference type="EMBL" id="QEG37367.1"/>
    </source>
</evidence>
<dbReference type="KEGG" id="bgok:Pr1d_47090"/>
<evidence type="ECO:0000313" key="2">
    <source>
        <dbReference type="Proteomes" id="UP000323917"/>
    </source>
</evidence>
<dbReference type="RefSeq" id="WP_148075615.1">
    <property type="nucleotide sequence ID" value="NZ_CP042913.1"/>
</dbReference>
<reference evidence="1 2" key="1">
    <citation type="submission" date="2019-08" db="EMBL/GenBank/DDBJ databases">
        <title>Deep-cultivation of Planctomycetes and their phenomic and genomic characterization uncovers novel biology.</title>
        <authorList>
            <person name="Wiegand S."/>
            <person name="Jogler M."/>
            <person name="Boedeker C."/>
            <person name="Pinto D."/>
            <person name="Vollmers J."/>
            <person name="Rivas-Marin E."/>
            <person name="Kohn T."/>
            <person name="Peeters S.H."/>
            <person name="Heuer A."/>
            <person name="Rast P."/>
            <person name="Oberbeckmann S."/>
            <person name="Bunk B."/>
            <person name="Jeske O."/>
            <person name="Meyerdierks A."/>
            <person name="Storesund J.E."/>
            <person name="Kallscheuer N."/>
            <person name="Luecker S."/>
            <person name="Lage O.M."/>
            <person name="Pohl T."/>
            <person name="Merkel B.J."/>
            <person name="Hornburger P."/>
            <person name="Mueller R.-W."/>
            <person name="Bruemmer F."/>
            <person name="Labrenz M."/>
            <person name="Spormann A.M."/>
            <person name="Op den Camp H."/>
            <person name="Overmann J."/>
            <person name="Amann R."/>
            <person name="Jetten M.S.M."/>
            <person name="Mascher T."/>
            <person name="Medema M.H."/>
            <person name="Devos D.P."/>
            <person name="Kaster A.-K."/>
            <person name="Ovreas L."/>
            <person name="Rohde M."/>
            <person name="Galperin M.Y."/>
            <person name="Jogler C."/>
        </authorList>
    </citation>
    <scope>NUCLEOTIDE SEQUENCE [LARGE SCALE GENOMIC DNA]</scope>
    <source>
        <strain evidence="1 2">Pr1d</strain>
    </source>
</reference>
<gene>
    <name evidence="1" type="ORF">Pr1d_47090</name>
</gene>
<name>A0A5B9QE86_9BACT</name>
<sequence length="77" mass="8662">MSENNRPVHQVRIGKIKAAVFENGDNAPRKVQFTALYKEGEEWRGSASFAREDLPLLIKVADQVHSYLYEQNGSAGQ</sequence>
<keyword evidence="2" id="KW-1185">Reference proteome</keyword>
<protein>
    <submittedName>
        <fullName evidence="1">Uncharacterized protein</fullName>
    </submittedName>
</protein>
<proteinExistence type="predicted"/>
<dbReference type="Proteomes" id="UP000323917">
    <property type="component" value="Chromosome"/>
</dbReference>